<feature type="transmembrane region" description="Helical" evidence="1">
    <location>
        <begin position="87"/>
        <end position="105"/>
    </location>
</feature>
<sequence>MSYRQTFMEDVRRQLAAETESDAIRRVRFFGAGLSIPFGLIGIAGFLAMAQADMPWAAAPGCLVMLAGGVLGICSQRKADVWSSRRLGAWAASCTVVGFLEYFLVNWLT</sequence>
<gene>
    <name evidence="2" type="ORF">Pme01_50860</name>
</gene>
<keyword evidence="1" id="KW-0812">Transmembrane</keyword>
<feature type="transmembrane region" description="Helical" evidence="1">
    <location>
        <begin position="56"/>
        <end position="75"/>
    </location>
</feature>
<evidence type="ECO:0000313" key="2">
    <source>
        <dbReference type="EMBL" id="GII25489.1"/>
    </source>
</evidence>
<feature type="transmembrane region" description="Helical" evidence="1">
    <location>
        <begin position="29"/>
        <end position="50"/>
    </location>
</feature>
<name>A0A8J3X3H7_9ACTN</name>
<accession>A0A8J3X3H7</accession>
<evidence type="ECO:0000256" key="1">
    <source>
        <dbReference type="SAM" id="Phobius"/>
    </source>
</evidence>
<dbReference type="AlphaFoldDB" id="A0A8J3X3H7"/>
<comment type="caution">
    <text evidence="2">The sequence shown here is derived from an EMBL/GenBank/DDBJ whole genome shotgun (WGS) entry which is preliminary data.</text>
</comment>
<reference evidence="2" key="1">
    <citation type="submission" date="2021-01" db="EMBL/GenBank/DDBJ databases">
        <title>Whole genome shotgun sequence of Planosporangium mesophilum NBRC 109066.</title>
        <authorList>
            <person name="Komaki H."/>
            <person name="Tamura T."/>
        </authorList>
    </citation>
    <scope>NUCLEOTIDE SEQUENCE</scope>
    <source>
        <strain evidence="2">NBRC 109066</strain>
    </source>
</reference>
<organism evidence="2 3">
    <name type="scientific">Planosporangium mesophilum</name>
    <dbReference type="NCBI Taxonomy" id="689768"/>
    <lineage>
        <taxon>Bacteria</taxon>
        <taxon>Bacillati</taxon>
        <taxon>Actinomycetota</taxon>
        <taxon>Actinomycetes</taxon>
        <taxon>Micromonosporales</taxon>
        <taxon>Micromonosporaceae</taxon>
        <taxon>Planosporangium</taxon>
    </lineage>
</organism>
<keyword evidence="1" id="KW-0472">Membrane</keyword>
<keyword evidence="1" id="KW-1133">Transmembrane helix</keyword>
<dbReference type="Proteomes" id="UP000599074">
    <property type="component" value="Unassembled WGS sequence"/>
</dbReference>
<keyword evidence="3" id="KW-1185">Reference proteome</keyword>
<proteinExistence type="predicted"/>
<evidence type="ECO:0000313" key="3">
    <source>
        <dbReference type="Proteomes" id="UP000599074"/>
    </source>
</evidence>
<protein>
    <submittedName>
        <fullName evidence="2">Uncharacterized protein</fullName>
    </submittedName>
</protein>
<dbReference type="RefSeq" id="WP_168113912.1">
    <property type="nucleotide sequence ID" value="NZ_BOON01000052.1"/>
</dbReference>
<dbReference type="EMBL" id="BOON01000052">
    <property type="protein sequence ID" value="GII25489.1"/>
    <property type="molecule type" value="Genomic_DNA"/>
</dbReference>